<organism evidence="1 2">
    <name type="scientific">Auriscalpium vulgare</name>
    <dbReference type="NCBI Taxonomy" id="40419"/>
    <lineage>
        <taxon>Eukaryota</taxon>
        <taxon>Fungi</taxon>
        <taxon>Dikarya</taxon>
        <taxon>Basidiomycota</taxon>
        <taxon>Agaricomycotina</taxon>
        <taxon>Agaricomycetes</taxon>
        <taxon>Russulales</taxon>
        <taxon>Auriscalpiaceae</taxon>
        <taxon>Auriscalpium</taxon>
    </lineage>
</organism>
<keyword evidence="1" id="KW-0378">Hydrolase</keyword>
<proteinExistence type="predicted"/>
<reference evidence="1" key="2">
    <citation type="journal article" date="2022" name="New Phytol.">
        <title>Evolutionary transition to the ectomycorrhizal habit in the genomes of a hyperdiverse lineage of mushroom-forming fungi.</title>
        <authorList>
            <person name="Looney B."/>
            <person name="Miyauchi S."/>
            <person name="Morin E."/>
            <person name="Drula E."/>
            <person name="Courty P.E."/>
            <person name="Kohler A."/>
            <person name="Kuo A."/>
            <person name="LaButti K."/>
            <person name="Pangilinan J."/>
            <person name="Lipzen A."/>
            <person name="Riley R."/>
            <person name="Andreopoulos W."/>
            <person name="He G."/>
            <person name="Johnson J."/>
            <person name="Nolan M."/>
            <person name="Tritt A."/>
            <person name="Barry K.W."/>
            <person name="Grigoriev I.V."/>
            <person name="Nagy L.G."/>
            <person name="Hibbett D."/>
            <person name="Henrissat B."/>
            <person name="Matheny P.B."/>
            <person name="Labbe J."/>
            <person name="Martin F.M."/>
        </authorList>
    </citation>
    <scope>NUCLEOTIDE SEQUENCE</scope>
    <source>
        <strain evidence="1">FP105234-sp</strain>
    </source>
</reference>
<protein>
    <submittedName>
        <fullName evidence="1">P-loop containing nucleoside triphosphate hydrolase protein</fullName>
    </submittedName>
</protein>
<evidence type="ECO:0000313" key="1">
    <source>
        <dbReference type="EMBL" id="KAI0050865.1"/>
    </source>
</evidence>
<evidence type="ECO:0000313" key="2">
    <source>
        <dbReference type="Proteomes" id="UP000814033"/>
    </source>
</evidence>
<name>A0ACB8S4P9_9AGAM</name>
<reference evidence="1" key="1">
    <citation type="submission" date="2021-02" db="EMBL/GenBank/DDBJ databases">
        <authorList>
            <consortium name="DOE Joint Genome Institute"/>
            <person name="Ahrendt S."/>
            <person name="Looney B.P."/>
            <person name="Miyauchi S."/>
            <person name="Morin E."/>
            <person name="Drula E."/>
            <person name="Courty P.E."/>
            <person name="Chicoki N."/>
            <person name="Fauchery L."/>
            <person name="Kohler A."/>
            <person name="Kuo A."/>
            <person name="Labutti K."/>
            <person name="Pangilinan J."/>
            <person name="Lipzen A."/>
            <person name="Riley R."/>
            <person name="Andreopoulos W."/>
            <person name="He G."/>
            <person name="Johnson J."/>
            <person name="Barry K.W."/>
            <person name="Grigoriev I.V."/>
            <person name="Nagy L."/>
            <person name="Hibbett D."/>
            <person name="Henrissat B."/>
            <person name="Matheny P.B."/>
            <person name="Labbe J."/>
            <person name="Martin F."/>
        </authorList>
    </citation>
    <scope>NUCLEOTIDE SEQUENCE</scope>
    <source>
        <strain evidence="1">FP105234-sp</strain>
    </source>
</reference>
<comment type="caution">
    <text evidence="1">The sequence shown here is derived from an EMBL/GenBank/DDBJ whole genome shotgun (WGS) entry which is preliminary data.</text>
</comment>
<dbReference type="EMBL" id="MU275857">
    <property type="protein sequence ID" value="KAI0050865.1"/>
    <property type="molecule type" value="Genomic_DNA"/>
</dbReference>
<gene>
    <name evidence="1" type="ORF">FA95DRAFT_494184</name>
</gene>
<keyword evidence="2" id="KW-1185">Reference proteome</keyword>
<dbReference type="Proteomes" id="UP000814033">
    <property type="component" value="Unassembled WGS sequence"/>
</dbReference>
<sequence>MDCDDDYDAIHPTLPFSTGFYESLCAVSVTAPTTALQIFSAVFDASRGKTRLREGQLLPAVHFAEGRDVVCNARTGSGKTMQLVVSALLHPDAITLVFSPLKRLQQTMVNELNSYDGIHAIAVNSDMHNDSDQWRAIREGKHNIILTSPEQSRSKPIDGHPTQLFRAMQERRFCNRISRIIVDECHLAWLWGLSSTKTRAFRPAWATFVSAFLPRRRFSLSQQRHCLASSLRFKSFSPSGTLSPTS</sequence>
<accession>A0ACB8S4P9</accession>